<name>A0A0F9CK81_9ZZZZ</name>
<proteinExistence type="predicted"/>
<comment type="caution">
    <text evidence="3">The sequence shown here is derived from an EMBL/GenBank/DDBJ whole genome shotgun (WGS) entry which is preliminary data.</text>
</comment>
<dbReference type="EMBL" id="LAZR01046225">
    <property type="protein sequence ID" value="KKK97036.1"/>
    <property type="molecule type" value="Genomic_DNA"/>
</dbReference>
<organism evidence="3">
    <name type="scientific">marine sediment metagenome</name>
    <dbReference type="NCBI Taxonomy" id="412755"/>
    <lineage>
        <taxon>unclassified sequences</taxon>
        <taxon>metagenomes</taxon>
        <taxon>ecological metagenomes</taxon>
    </lineage>
</organism>
<dbReference type="SUPFAM" id="SSF55347">
    <property type="entry name" value="Glyceraldehyde-3-phosphate dehydrogenase-like, C-terminal domain"/>
    <property type="match status" value="1"/>
</dbReference>
<gene>
    <name evidence="3" type="ORF">LCGC14_2656790</name>
</gene>
<feature type="domain" description="Gfo/Idh/MocA-like oxidoreductase bacterial type C-terminal" evidence="2">
    <location>
        <begin position="197"/>
        <end position="298"/>
    </location>
</feature>
<dbReference type="PROSITE" id="PS51318">
    <property type="entry name" value="TAT"/>
    <property type="match status" value="1"/>
</dbReference>
<dbReference type="AlphaFoldDB" id="A0A0F9CK81"/>
<sequence>MNRQNSKISRRAFVQGVGLSVAAPYVITSTALGAKGTPPASERVTIGKIGCGGRGSGIGGVGCQVVAACDTWKDRRDAWAAHAKCKAYVDFRDVLARDDIDAVCIATPDHWHVPIAIAAARAGKDMYCEKPLSMTVREDQACRNAIRRYGRMFQYGTQQRSSAHCRYGCELVRSGYLGETKAIEVLVPDGSYDSLPVKQEPIPETLDYDMWLGPARWRPHYGQPSSAGKWCFTYDYTLGYISGCGAHPLDILQWAYDTHLTGPWEVEGTGWIPTEGRTDTVLQYNVDFRFANGVKLNVKAGEAAWAGNN</sequence>
<dbReference type="Pfam" id="PF01408">
    <property type="entry name" value="GFO_IDH_MocA"/>
    <property type="match status" value="1"/>
</dbReference>
<dbReference type="SUPFAM" id="SSF51735">
    <property type="entry name" value="NAD(P)-binding Rossmann-fold domains"/>
    <property type="match status" value="1"/>
</dbReference>
<reference evidence="3" key="1">
    <citation type="journal article" date="2015" name="Nature">
        <title>Complex archaea that bridge the gap between prokaryotes and eukaryotes.</title>
        <authorList>
            <person name="Spang A."/>
            <person name="Saw J.H."/>
            <person name="Jorgensen S.L."/>
            <person name="Zaremba-Niedzwiedzka K."/>
            <person name="Martijn J."/>
            <person name="Lind A.E."/>
            <person name="van Eijk R."/>
            <person name="Schleper C."/>
            <person name="Guy L."/>
            <person name="Ettema T.J."/>
        </authorList>
    </citation>
    <scope>NUCLEOTIDE SEQUENCE</scope>
</reference>
<protein>
    <recommendedName>
        <fullName evidence="4">Gfo/Idh/MocA-like oxidoreductase N-terminal domain-containing protein</fullName>
    </recommendedName>
</protein>
<dbReference type="InterPro" id="IPR050463">
    <property type="entry name" value="Gfo/Idh/MocA_oxidrdct_glycsds"/>
</dbReference>
<feature type="domain" description="Gfo/Idh/MocA-like oxidoreductase N-terminal" evidence="1">
    <location>
        <begin position="64"/>
        <end position="156"/>
    </location>
</feature>
<dbReference type="Pfam" id="PF19051">
    <property type="entry name" value="GFO_IDH_MocA_C2"/>
    <property type="match status" value="1"/>
</dbReference>
<accession>A0A0F9CK81</accession>
<dbReference type="InterPro" id="IPR000683">
    <property type="entry name" value="Gfo/Idh/MocA-like_OxRdtase_N"/>
</dbReference>
<dbReference type="InterPro" id="IPR006311">
    <property type="entry name" value="TAT_signal"/>
</dbReference>
<evidence type="ECO:0000259" key="2">
    <source>
        <dbReference type="Pfam" id="PF19051"/>
    </source>
</evidence>
<dbReference type="InterPro" id="IPR036291">
    <property type="entry name" value="NAD(P)-bd_dom_sf"/>
</dbReference>
<dbReference type="Gene3D" id="3.30.360.10">
    <property type="entry name" value="Dihydrodipicolinate Reductase, domain 2"/>
    <property type="match status" value="1"/>
</dbReference>
<dbReference type="PANTHER" id="PTHR43818:SF5">
    <property type="entry name" value="OXIDOREDUCTASE FAMILY PROTEIN"/>
    <property type="match status" value="1"/>
</dbReference>
<dbReference type="Gene3D" id="3.40.50.720">
    <property type="entry name" value="NAD(P)-binding Rossmann-like Domain"/>
    <property type="match status" value="1"/>
</dbReference>
<dbReference type="InterPro" id="IPR043906">
    <property type="entry name" value="Gfo/Idh/MocA_OxRdtase_bact_C"/>
</dbReference>
<evidence type="ECO:0000313" key="3">
    <source>
        <dbReference type="EMBL" id="KKK97036.1"/>
    </source>
</evidence>
<evidence type="ECO:0000259" key="1">
    <source>
        <dbReference type="Pfam" id="PF01408"/>
    </source>
</evidence>
<dbReference type="GO" id="GO:0000166">
    <property type="term" value="F:nucleotide binding"/>
    <property type="evidence" value="ECO:0007669"/>
    <property type="project" value="InterPro"/>
</dbReference>
<dbReference type="PANTHER" id="PTHR43818">
    <property type="entry name" value="BCDNA.GH03377"/>
    <property type="match status" value="1"/>
</dbReference>
<evidence type="ECO:0008006" key="4">
    <source>
        <dbReference type="Google" id="ProtNLM"/>
    </source>
</evidence>
<feature type="non-terminal residue" evidence="3">
    <location>
        <position position="309"/>
    </location>
</feature>